<gene>
    <name evidence="6" type="ORF">SAMN04490205_2199</name>
    <name evidence="5" type="ORF">TU79_04610</name>
</gene>
<keyword evidence="3" id="KW-0326">Glycosidase</keyword>
<comment type="similarity">
    <text evidence="1">Belongs to the glycosyl hydrolase 32 family.</text>
</comment>
<dbReference type="CDD" id="cd18609">
    <property type="entry name" value="GH32-like"/>
    <property type="match status" value="1"/>
</dbReference>
<evidence type="ECO:0000256" key="2">
    <source>
        <dbReference type="ARBA" id="ARBA00022801"/>
    </source>
</evidence>
<evidence type="ECO:0000256" key="1">
    <source>
        <dbReference type="ARBA" id="ARBA00009902"/>
    </source>
</evidence>
<dbReference type="Gene3D" id="2.115.10.20">
    <property type="entry name" value="Glycosyl hydrolase domain, family 43"/>
    <property type="match status" value="1"/>
</dbReference>
<dbReference type="PANTHER" id="PTHR43101">
    <property type="entry name" value="BETA-FRUCTOSIDASE"/>
    <property type="match status" value="1"/>
</dbReference>
<proteinExistence type="inferred from homology"/>
<dbReference type="EMBL" id="JYLK01000002">
    <property type="protein sequence ID" value="KRP62417.1"/>
    <property type="molecule type" value="Genomic_DNA"/>
</dbReference>
<evidence type="ECO:0000313" key="6">
    <source>
        <dbReference type="EMBL" id="SDS33418.1"/>
    </source>
</evidence>
<evidence type="ECO:0000313" key="5">
    <source>
        <dbReference type="EMBL" id="KRP62417.1"/>
    </source>
</evidence>
<reference evidence="6 8" key="2">
    <citation type="submission" date="2016-10" db="EMBL/GenBank/DDBJ databases">
        <authorList>
            <person name="Varghese N."/>
            <person name="Submissions S."/>
        </authorList>
    </citation>
    <scope>NUCLEOTIDE SEQUENCE [LARGE SCALE GENOMIC DNA]</scope>
    <source>
        <strain evidence="6 8">BS3111</strain>
    </source>
</reference>
<dbReference type="PANTHER" id="PTHR43101:SF1">
    <property type="entry name" value="BETA-FRUCTOSIDASE"/>
    <property type="match status" value="1"/>
</dbReference>
<dbReference type="InterPro" id="IPR023296">
    <property type="entry name" value="Glyco_hydro_beta-prop_sf"/>
</dbReference>
<keyword evidence="2" id="KW-0378">Hydrolase</keyword>
<dbReference type="InterPro" id="IPR013148">
    <property type="entry name" value="Glyco_hydro_32_N"/>
</dbReference>
<dbReference type="SUPFAM" id="SSF75005">
    <property type="entry name" value="Arabinanase/levansucrase/invertase"/>
    <property type="match status" value="1"/>
</dbReference>
<protein>
    <submittedName>
        <fullName evidence="6">Beta-fructofuranosidase</fullName>
    </submittedName>
</protein>
<accession>A0A0R2ZVW7</accession>
<evidence type="ECO:0000313" key="8">
    <source>
        <dbReference type="Proteomes" id="UP000183126"/>
    </source>
</evidence>
<organism evidence="5 7">
    <name type="scientific">Pseudomonas trivialis</name>
    <dbReference type="NCBI Taxonomy" id="200450"/>
    <lineage>
        <taxon>Bacteria</taxon>
        <taxon>Pseudomonadati</taxon>
        <taxon>Pseudomonadota</taxon>
        <taxon>Gammaproteobacteria</taxon>
        <taxon>Pseudomonadales</taxon>
        <taxon>Pseudomonadaceae</taxon>
        <taxon>Pseudomonas</taxon>
    </lineage>
</organism>
<evidence type="ECO:0000313" key="7">
    <source>
        <dbReference type="Proteomes" id="UP000052019"/>
    </source>
</evidence>
<dbReference type="AlphaFoldDB" id="A0A0R2ZVW7"/>
<evidence type="ECO:0000256" key="3">
    <source>
        <dbReference type="ARBA" id="ARBA00023295"/>
    </source>
</evidence>
<dbReference type="InterPro" id="IPR051214">
    <property type="entry name" value="GH32_Enzymes"/>
</dbReference>
<feature type="domain" description="Glycosyl hydrolase family 32 N-terminal" evidence="4">
    <location>
        <begin position="17"/>
        <end position="296"/>
    </location>
</feature>
<dbReference type="Proteomes" id="UP000052019">
    <property type="component" value="Unassembled WGS sequence"/>
</dbReference>
<reference evidence="5 7" key="1">
    <citation type="submission" date="2015-02" db="EMBL/GenBank/DDBJ databases">
        <title>Two Pseudomonas sp. nov. isolated from raw milk.</title>
        <authorList>
            <person name="Wenning M."/>
            <person name="von Neubeck M."/>
            <person name="Huptas C."/>
            <person name="Scherer S."/>
        </authorList>
    </citation>
    <scope>NUCLEOTIDE SEQUENCE [LARGE SCALE GENOMIC DNA]</scope>
    <source>
        <strain evidence="5 7">DSM 14937</strain>
    </source>
</reference>
<keyword evidence="8" id="KW-1185">Reference proteome</keyword>
<dbReference type="Proteomes" id="UP000183126">
    <property type="component" value="Chromosome I"/>
</dbReference>
<dbReference type="PATRIC" id="fig|200450.4.peg.2884"/>
<name>A0A0R2ZVW7_9PSED</name>
<dbReference type="GO" id="GO:0016798">
    <property type="term" value="F:hydrolase activity, acting on glycosyl bonds"/>
    <property type="evidence" value="ECO:0007669"/>
    <property type="project" value="UniProtKB-KW"/>
</dbReference>
<dbReference type="Pfam" id="PF00251">
    <property type="entry name" value="Glyco_hydro_32N"/>
    <property type="match status" value="1"/>
</dbReference>
<evidence type="ECO:0000259" key="4">
    <source>
        <dbReference type="Pfam" id="PF00251"/>
    </source>
</evidence>
<dbReference type="RefSeq" id="WP_057006915.1">
    <property type="nucleotide sequence ID" value="NZ_JYLK01000002.1"/>
</dbReference>
<sequence>MALFLAEHWVWDFWFVQNGNYTHLFYLSAPRSLDDPNLRHWNVRIGHARSVDLRNWEILPNALWPAATPSWDDYTTWTGCVVRAEAGHWMMFYTGTSKAEGGCVQRIGIAYSDDLIVWRRPTETPLLQADLRYYESLDLNIWHEQAFRDPWVFPDPKGDGWHMFFTAREPQGERNARGVIGHARSPDLRHWEQGPPIFRSKRYGHMEVPQTMEYKGRWYCVFCVAHTHIDPVHAERHMKGKQGGIHYLMAEHPLGPWHLPEEDFLQGDAHCSLYAGKLLVDGRGNLCLMAFRNHDESGAFIGEITDPMPLTVLEDGRLRLSPAR</sequence>
<dbReference type="EMBL" id="LT629760">
    <property type="protein sequence ID" value="SDS33418.1"/>
    <property type="molecule type" value="Genomic_DNA"/>
</dbReference>